<dbReference type="GO" id="GO:0008168">
    <property type="term" value="F:methyltransferase activity"/>
    <property type="evidence" value="ECO:0007669"/>
    <property type="project" value="UniProtKB-KW"/>
</dbReference>
<keyword evidence="4" id="KW-1185">Reference proteome</keyword>
<dbReference type="PATRIC" id="fig|889378.3.peg.1961"/>
<gene>
    <name evidence="3" type="ordered locus">Spiaf_1974</name>
</gene>
<keyword evidence="3" id="KW-0489">Methyltransferase</keyword>
<dbReference type="GO" id="GO:0003723">
    <property type="term" value="F:RNA binding"/>
    <property type="evidence" value="ECO:0007669"/>
    <property type="project" value="UniProtKB-KW"/>
</dbReference>
<dbReference type="InterPro" id="IPR002877">
    <property type="entry name" value="RNA_MeTrfase_FtsJ_dom"/>
</dbReference>
<accession>H9UKI2</accession>
<feature type="domain" description="Ribosomal RNA methyltransferase FtsJ" evidence="2">
    <location>
        <begin position="69"/>
        <end position="242"/>
    </location>
</feature>
<protein>
    <submittedName>
        <fullName evidence="3">Putative rRNA methylase</fullName>
    </submittedName>
</protein>
<dbReference type="SUPFAM" id="SSF53335">
    <property type="entry name" value="S-adenosyl-L-methionine-dependent methyltransferases"/>
    <property type="match status" value="1"/>
</dbReference>
<dbReference type="RefSeq" id="WP_014456008.1">
    <property type="nucleotide sequence ID" value="NC_017098.1"/>
</dbReference>
<evidence type="ECO:0000259" key="2">
    <source>
        <dbReference type="Pfam" id="PF01728"/>
    </source>
</evidence>
<dbReference type="EMBL" id="CP003282">
    <property type="protein sequence ID" value="AFG38025.1"/>
    <property type="molecule type" value="Genomic_DNA"/>
</dbReference>
<sequence length="253" mass="27745">MSSGKRSGRKPLRELLRLRYPDLDKDQIFALLASGRVRVDGELQRSGSVPIPVTADISIAEADTAAGGRGRFKLEAALAAWEISPAGMVWLDAGASTGGFTACLLDLGATAVHAVDVGYNQLDYRLRTDARVHVWERCNIMEPRRYDPRPDAFCMDLSFRSALRPVLTVLPLCRQHRGIVLLKPQFEWQDPPDWFDGVVPADCLDEIVAAAVRDWEEAGIQVDRIMPSPVTGRHGNQEFLVLVSAGPAALADS</sequence>
<organism evidence="3 4">
    <name type="scientific">Spirochaeta africana (strain ATCC 700263 / DSM 8902 / Z-7692)</name>
    <dbReference type="NCBI Taxonomy" id="889378"/>
    <lineage>
        <taxon>Bacteria</taxon>
        <taxon>Pseudomonadati</taxon>
        <taxon>Spirochaetota</taxon>
        <taxon>Spirochaetia</taxon>
        <taxon>Spirochaetales</taxon>
        <taxon>Spirochaetaceae</taxon>
        <taxon>Spirochaeta</taxon>
    </lineage>
</organism>
<dbReference type="AlphaFoldDB" id="H9UKI2"/>
<reference evidence="4" key="1">
    <citation type="journal article" date="2013" name="Stand. Genomic Sci.">
        <title>Complete genome sequence of the halophilic bacterium Spirochaeta africana type strain (Z-7692(T)) from the alkaline Lake Magadi in the East African Rift.</title>
        <authorList>
            <person name="Liolos K."/>
            <person name="Abt B."/>
            <person name="Scheuner C."/>
            <person name="Teshima H."/>
            <person name="Held B."/>
            <person name="Lapidus A."/>
            <person name="Nolan M."/>
            <person name="Lucas S."/>
            <person name="Deshpande S."/>
            <person name="Cheng J.F."/>
            <person name="Tapia R."/>
            <person name="Goodwin L.A."/>
            <person name="Pitluck S."/>
            <person name="Pagani I."/>
            <person name="Ivanova N."/>
            <person name="Mavromatis K."/>
            <person name="Mikhailova N."/>
            <person name="Huntemann M."/>
            <person name="Pati A."/>
            <person name="Chen A."/>
            <person name="Palaniappan K."/>
            <person name="Land M."/>
            <person name="Rohde M."/>
            <person name="Tindall B.J."/>
            <person name="Detter J.C."/>
            <person name="Goker M."/>
            <person name="Bristow J."/>
            <person name="Eisen J.A."/>
            <person name="Markowitz V."/>
            <person name="Hugenholtz P."/>
            <person name="Woyke T."/>
            <person name="Klenk H.P."/>
            <person name="Kyrpides N.C."/>
        </authorList>
    </citation>
    <scope>NUCLEOTIDE SEQUENCE</scope>
    <source>
        <strain evidence="4">ATCC 700263 / DSM 8902 / Z-7692</strain>
    </source>
</reference>
<evidence type="ECO:0000313" key="3">
    <source>
        <dbReference type="EMBL" id="AFG38025.1"/>
    </source>
</evidence>
<proteinExistence type="predicted"/>
<dbReference type="GO" id="GO:0032259">
    <property type="term" value="P:methylation"/>
    <property type="evidence" value="ECO:0007669"/>
    <property type="project" value="UniProtKB-KW"/>
</dbReference>
<evidence type="ECO:0000256" key="1">
    <source>
        <dbReference type="ARBA" id="ARBA00022884"/>
    </source>
</evidence>
<dbReference type="InterPro" id="IPR029063">
    <property type="entry name" value="SAM-dependent_MTases_sf"/>
</dbReference>
<name>H9UKI2_SPIAZ</name>
<dbReference type="eggNOG" id="COG1189">
    <property type="taxonomic scope" value="Bacteria"/>
</dbReference>
<dbReference type="HOGENOM" id="CLU_058015_3_0_12"/>
<dbReference type="InterPro" id="IPR047048">
    <property type="entry name" value="TlyA"/>
</dbReference>
<dbReference type="STRING" id="889378.Spiaf_1974"/>
<keyword evidence="1" id="KW-0694">RNA-binding</keyword>
<dbReference type="PANTHER" id="PTHR32319">
    <property type="entry name" value="BACTERIAL HEMOLYSIN-LIKE PROTEIN"/>
    <property type="match status" value="1"/>
</dbReference>
<dbReference type="OrthoDB" id="9784736at2"/>
<dbReference type="KEGG" id="sfc:Spiaf_1974"/>
<keyword evidence="3" id="KW-0808">Transferase</keyword>
<dbReference type="PANTHER" id="PTHR32319:SF0">
    <property type="entry name" value="BACTERIAL HEMOLYSIN-LIKE PROTEIN"/>
    <property type="match status" value="1"/>
</dbReference>
<dbReference type="Pfam" id="PF01728">
    <property type="entry name" value="FtsJ"/>
    <property type="match status" value="1"/>
</dbReference>
<dbReference type="Gene3D" id="3.40.50.150">
    <property type="entry name" value="Vaccinia Virus protein VP39"/>
    <property type="match status" value="1"/>
</dbReference>
<dbReference type="Proteomes" id="UP000007383">
    <property type="component" value="Chromosome"/>
</dbReference>
<evidence type="ECO:0000313" key="4">
    <source>
        <dbReference type="Proteomes" id="UP000007383"/>
    </source>
</evidence>